<organism evidence="2 3">
    <name type="scientific">Hyunsoonleella flava</name>
    <dbReference type="NCBI Taxonomy" id="2527939"/>
    <lineage>
        <taxon>Bacteria</taxon>
        <taxon>Pseudomonadati</taxon>
        <taxon>Bacteroidota</taxon>
        <taxon>Flavobacteriia</taxon>
        <taxon>Flavobacteriales</taxon>
        <taxon>Flavobacteriaceae</taxon>
    </lineage>
</organism>
<sequence>MNTIETLLEKIEKAKDLDFGTIFSDSIELFKKVWVQGLVILLLSMLFMLPFYLLMYVPLLGMGMMDPEALNNGGEPNWAIMLPFYGLMFVFSFFAMIIGVGFKAAFFRICKQKEFNEAVGDDYLYFFKKPYLGKTVKVGAATFLITIVAYLLCVLPVIYAVVPISIINVIYAFNPDLSVSEIVKAGFKLGNKKWLITFGLMLVAGFLAGAVGMLMCFIGVLATSAFSYIPLYMIYKESIGFDDKSEIEQIGSGEEV</sequence>
<evidence type="ECO:0000313" key="2">
    <source>
        <dbReference type="EMBL" id="TBN02735.1"/>
    </source>
</evidence>
<keyword evidence="1" id="KW-1133">Transmembrane helix</keyword>
<gene>
    <name evidence="2" type="ORF">EYD45_11460</name>
</gene>
<accession>A0A4Q9FCT1</accession>
<reference evidence="2 3" key="1">
    <citation type="submission" date="2019-02" db="EMBL/GenBank/DDBJ databases">
        <title>Hyunsoonleella sp., isolated from marine sediment.</title>
        <authorList>
            <person name="Liu B.-T."/>
        </authorList>
    </citation>
    <scope>NUCLEOTIDE SEQUENCE [LARGE SCALE GENOMIC DNA]</scope>
    <source>
        <strain evidence="2 3">T58</strain>
    </source>
</reference>
<dbReference type="RefSeq" id="WP_130964688.1">
    <property type="nucleotide sequence ID" value="NZ_SIRT01000009.1"/>
</dbReference>
<feature type="transmembrane region" description="Helical" evidence="1">
    <location>
        <begin position="33"/>
        <end position="58"/>
    </location>
</feature>
<dbReference type="EMBL" id="SIRT01000009">
    <property type="protein sequence ID" value="TBN02735.1"/>
    <property type="molecule type" value="Genomic_DNA"/>
</dbReference>
<dbReference type="AlphaFoldDB" id="A0A4Q9FCT1"/>
<name>A0A4Q9FCT1_9FLAO</name>
<keyword evidence="1" id="KW-0812">Transmembrane</keyword>
<keyword evidence="3" id="KW-1185">Reference proteome</keyword>
<feature type="transmembrane region" description="Helical" evidence="1">
    <location>
        <begin position="78"/>
        <end position="102"/>
    </location>
</feature>
<proteinExistence type="predicted"/>
<feature type="transmembrane region" description="Helical" evidence="1">
    <location>
        <begin position="138"/>
        <end position="171"/>
    </location>
</feature>
<feature type="transmembrane region" description="Helical" evidence="1">
    <location>
        <begin position="196"/>
        <end position="229"/>
    </location>
</feature>
<evidence type="ECO:0008006" key="4">
    <source>
        <dbReference type="Google" id="ProtNLM"/>
    </source>
</evidence>
<keyword evidence="1" id="KW-0472">Membrane</keyword>
<evidence type="ECO:0000256" key="1">
    <source>
        <dbReference type="SAM" id="Phobius"/>
    </source>
</evidence>
<dbReference type="OrthoDB" id="1365379at2"/>
<protein>
    <recommendedName>
        <fullName evidence="4">DUF975 family protein</fullName>
    </recommendedName>
</protein>
<evidence type="ECO:0000313" key="3">
    <source>
        <dbReference type="Proteomes" id="UP000291142"/>
    </source>
</evidence>
<dbReference type="Proteomes" id="UP000291142">
    <property type="component" value="Unassembled WGS sequence"/>
</dbReference>
<comment type="caution">
    <text evidence="2">The sequence shown here is derived from an EMBL/GenBank/DDBJ whole genome shotgun (WGS) entry which is preliminary data.</text>
</comment>